<dbReference type="PANTHER" id="PTHR14402">
    <property type="entry name" value="RECEPTOR TRANSPORTING PROTEIN"/>
    <property type="match status" value="1"/>
</dbReference>
<dbReference type="GO" id="GO:0016020">
    <property type="term" value="C:membrane"/>
    <property type="evidence" value="ECO:0007669"/>
    <property type="project" value="UniProtKB-SubCell"/>
</dbReference>
<dbReference type="InterPro" id="IPR027377">
    <property type="entry name" value="ZAR1/RTP1-5-like_Znf-3CxxC"/>
</dbReference>
<dbReference type="EMBL" id="CAJNOH010001747">
    <property type="protein sequence ID" value="CAF1246750.1"/>
    <property type="molecule type" value="Genomic_DNA"/>
</dbReference>
<protein>
    <recommendedName>
        <fullName evidence="8">3CxxC-type domain-containing protein</fullName>
    </recommendedName>
</protein>
<accession>A0A814ZPX4</accession>
<dbReference type="InterPro" id="IPR026096">
    <property type="entry name" value="R-trans_p"/>
</dbReference>
<evidence type="ECO:0000313" key="10">
    <source>
        <dbReference type="EMBL" id="CAF1528446.1"/>
    </source>
</evidence>
<evidence type="ECO:0000256" key="7">
    <source>
        <dbReference type="ARBA" id="ARBA00023136"/>
    </source>
</evidence>
<proteinExistence type="predicted"/>
<feature type="domain" description="3CxxC-type" evidence="8">
    <location>
        <begin position="164"/>
        <end position="291"/>
    </location>
</feature>
<organism evidence="9 11">
    <name type="scientific">Rotaria sordida</name>
    <dbReference type="NCBI Taxonomy" id="392033"/>
    <lineage>
        <taxon>Eukaryota</taxon>
        <taxon>Metazoa</taxon>
        <taxon>Spiralia</taxon>
        <taxon>Gnathifera</taxon>
        <taxon>Rotifera</taxon>
        <taxon>Eurotatoria</taxon>
        <taxon>Bdelloidea</taxon>
        <taxon>Philodinida</taxon>
        <taxon>Philodinidae</taxon>
        <taxon>Rotaria</taxon>
    </lineage>
</organism>
<evidence type="ECO:0000313" key="11">
    <source>
        <dbReference type="Proteomes" id="UP000663854"/>
    </source>
</evidence>
<dbReference type="GO" id="GO:0006612">
    <property type="term" value="P:protein targeting to membrane"/>
    <property type="evidence" value="ECO:0007669"/>
    <property type="project" value="TreeGrafter"/>
</dbReference>
<dbReference type="EMBL" id="CAJNOL010002778">
    <property type="protein sequence ID" value="CAF1528446.1"/>
    <property type="molecule type" value="Genomic_DNA"/>
</dbReference>
<dbReference type="GO" id="GO:0008270">
    <property type="term" value="F:zinc ion binding"/>
    <property type="evidence" value="ECO:0007669"/>
    <property type="project" value="UniProtKB-KW"/>
</dbReference>
<name>A0A814ZPX4_9BILA</name>
<dbReference type="GO" id="GO:0051205">
    <property type="term" value="P:protein insertion into membrane"/>
    <property type="evidence" value="ECO:0007669"/>
    <property type="project" value="TreeGrafter"/>
</dbReference>
<keyword evidence="12" id="KW-1185">Reference proteome</keyword>
<comment type="caution">
    <text evidence="9">The sequence shown here is derived from an EMBL/GenBank/DDBJ whole genome shotgun (WGS) entry which is preliminary data.</text>
</comment>
<evidence type="ECO:0000256" key="5">
    <source>
        <dbReference type="ARBA" id="ARBA00022833"/>
    </source>
</evidence>
<dbReference type="AlphaFoldDB" id="A0A814ZPX4"/>
<keyword evidence="5" id="KW-0862">Zinc</keyword>
<gene>
    <name evidence="10" type="ORF">JXQ802_LOCUS42053</name>
    <name evidence="9" type="ORF">PYM288_LOCUS27165</name>
</gene>
<keyword evidence="3" id="KW-0479">Metal-binding</keyword>
<evidence type="ECO:0000256" key="1">
    <source>
        <dbReference type="ARBA" id="ARBA00004167"/>
    </source>
</evidence>
<keyword evidence="4" id="KW-0863">Zinc-finger</keyword>
<dbReference type="SMART" id="SM01328">
    <property type="entry name" value="zf-3CxxC"/>
    <property type="match status" value="1"/>
</dbReference>
<keyword evidence="6" id="KW-1133">Transmembrane helix</keyword>
<evidence type="ECO:0000259" key="8">
    <source>
        <dbReference type="SMART" id="SM01328"/>
    </source>
</evidence>
<dbReference type="PANTHER" id="PTHR14402:SF10">
    <property type="entry name" value="3CXXC-TYPE DOMAIN-CONTAINING PROTEIN"/>
    <property type="match status" value="1"/>
</dbReference>
<evidence type="ECO:0000256" key="3">
    <source>
        <dbReference type="ARBA" id="ARBA00022723"/>
    </source>
</evidence>
<dbReference type="GO" id="GO:0031849">
    <property type="term" value="F:olfactory receptor binding"/>
    <property type="evidence" value="ECO:0007669"/>
    <property type="project" value="TreeGrafter"/>
</dbReference>
<keyword evidence="7" id="KW-0472">Membrane</keyword>
<sequence length="300" mass="35027">MTETIYKYKSDQHTIESMFNNGQDKQYLFYERKNIIDDNDDSGTEGIEQQLEHISIIKVNDNEDQLSIKSFGPNLDEGFSETEIQDESKLELIKKHLELANNIPNDTKKDFCLDTQVVFHGEFARLISMPLSLYYNVHYKLFSEEEFVNVPHMNLNFLCLTLDNVKVRFNCSDRFCQRIWTSMRGRISFLISLPSIGFIVLKIYGQDCLQCGAYAHALWYTDEVCRVMKNLAMIIFQSYFPDMMNSVNFDNKELVQNDTTRSRQFPHDSTQRKGKMSAPHLKEHCEACQHGLCFTGKQNR</sequence>
<dbReference type="Proteomes" id="UP000663854">
    <property type="component" value="Unassembled WGS sequence"/>
</dbReference>
<comment type="subcellular location">
    <subcellularLocation>
        <location evidence="1">Membrane</location>
        <topology evidence="1">Single-pass membrane protein</topology>
    </subcellularLocation>
</comment>
<keyword evidence="2" id="KW-0812">Transmembrane</keyword>
<dbReference type="Pfam" id="PF13695">
    <property type="entry name" value="Zn_ribbon_3CxxC"/>
    <property type="match status" value="1"/>
</dbReference>
<dbReference type="Proteomes" id="UP000663870">
    <property type="component" value="Unassembled WGS sequence"/>
</dbReference>
<evidence type="ECO:0000313" key="12">
    <source>
        <dbReference type="Proteomes" id="UP000663870"/>
    </source>
</evidence>
<evidence type="ECO:0000256" key="4">
    <source>
        <dbReference type="ARBA" id="ARBA00022771"/>
    </source>
</evidence>
<evidence type="ECO:0000256" key="2">
    <source>
        <dbReference type="ARBA" id="ARBA00022692"/>
    </source>
</evidence>
<evidence type="ECO:0000256" key="6">
    <source>
        <dbReference type="ARBA" id="ARBA00022989"/>
    </source>
</evidence>
<evidence type="ECO:0000313" key="9">
    <source>
        <dbReference type="EMBL" id="CAF1246750.1"/>
    </source>
</evidence>
<reference evidence="9" key="1">
    <citation type="submission" date="2021-02" db="EMBL/GenBank/DDBJ databases">
        <authorList>
            <person name="Nowell W R."/>
        </authorList>
    </citation>
    <scope>NUCLEOTIDE SEQUENCE</scope>
</reference>